<organism evidence="1">
    <name type="scientific">Spodoptera frugiperda</name>
    <name type="common">Fall armyworm</name>
    <dbReference type="NCBI Taxonomy" id="7108"/>
    <lineage>
        <taxon>Eukaryota</taxon>
        <taxon>Metazoa</taxon>
        <taxon>Ecdysozoa</taxon>
        <taxon>Arthropoda</taxon>
        <taxon>Hexapoda</taxon>
        <taxon>Insecta</taxon>
        <taxon>Pterygota</taxon>
        <taxon>Neoptera</taxon>
        <taxon>Endopterygota</taxon>
        <taxon>Lepidoptera</taxon>
        <taxon>Glossata</taxon>
        <taxon>Ditrysia</taxon>
        <taxon>Noctuoidea</taxon>
        <taxon>Noctuidae</taxon>
        <taxon>Amphipyrinae</taxon>
        <taxon>Spodoptera</taxon>
    </lineage>
</organism>
<accession>A0A2H1VIY9</accession>
<gene>
    <name evidence="1" type="ORF">SFRICE_025426</name>
</gene>
<dbReference type="EMBL" id="ODYU01002827">
    <property type="protein sequence ID" value="SOQ40793.1"/>
    <property type="molecule type" value="Genomic_DNA"/>
</dbReference>
<name>A0A2H1VIY9_SPOFR</name>
<protein>
    <submittedName>
        <fullName evidence="1">SFRICE_025426</fullName>
    </submittedName>
</protein>
<evidence type="ECO:0000313" key="1">
    <source>
        <dbReference type="EMBL" id="SOQ40793.1"/>
    </source>
</evidence>
<proteinExistence type="predicted"/>
<reference evidence="1" key="1">
    <citation type="submission" date="2016-07" db="EMBL/GenBank/DDBJ databases">
        <authorList>
            <person name="Bretaudeau A."/>
        </authorList>
    </citation>
    <scope>NUCLEOTIDE SEQUENCE</scope>
    <source>
        <strain evidence="1">Rice</strain>
        <tissue evidence="1">Whole body</tissue>
    </source>
</reference>
<dbReference type="AlphaFoldDB" id="A0A2H1VIY9"/>
<sequence length="174" mass="19634">MEYTNELTGHLMVSNRRCPWTLETPEALQVRWSSGRKCNYRKRGLGFGYRVGQIIIGIFSVFRKHFSVVVARSLELCSVYGNRLIYYYMGLITQMVKSACTLYSGITYCNVRIGRIASNGLNASIARQRECACHQSACVTSPALGEARWSFRLLLTKNHPVPTPAFRSGAPETR</sequence>